<keyword evidence="3" id="KW-0812">Transmembrane</keyword>
<keyword evidence="3" id="KW-1133">Transmembrane helix</keyword>
<organism evidence="5 6">
    <name type="scientific">Pseudoalteromonas rubra</name>
    <dbReference type="NCBI Taxonomy" id="43658"/>
    <lineage>
        <taxon>Bacteria</taxon>
        <taxon>Pseudomonadati</taxon>
        <taxon>Pseudomonadota</taxon>
        <taxon>Gammaproteobacteria</taxon>
        <taxon>Alteromonadales</taxon>
        <taxon>Pseudoalteromonadaceae</taxon>
        <taxon>Pseudoalteromonas</taxon>
    </lineage>
</organism>
<dbReference type="EMBL" id="PNCJ01000017">
    <property type="protein sequence ID" value="TMP36693.1"/>
    <property type="molecule type" value="Genomic_DNA"/>
</dbReference>
<evidence type="ECO:0000256" key="1">
    <source>
        <dbReference type="ARBA" id="ARBA00023125"/>
    </source>
</evidence>
<dbReference type="PROSITE" id="PS51755">
    <property type="entry name" value="OMPR_PHOB"/>
    <property type="match status" value="1"/>
</dbReference>
<accession>A0A5S3X112</accession>
<reference evidence="5 6" key="1">
    <citation type="submission" date="2018-01" db="EMBL/GenBank/DDBJ databases">
        <authorList>
            <person name="Paulsen S."/>
            <person name="Gram L.K."/>
        </authorList>
    </citation>
    <scope>NUCLEOTIDE SEQUENCE [LARGE SCALE GENOMIC DNA]</scope>
    <source>
        <strain evidence="5 6">S2599</strain>
    </source>
</reference>
<sequence length="654" mass="73781">MIVSINHREINLHSGEISYQGEVSVLEPKVLAVLNALLDAEGQLLSTEKILDTVWADVVVGPNAVQRCITQLRKHLGDDSKTLIKTFPKLGYRLQISPTTRVSRQANYLYPIAVLLMMLVLAGVLWPSEKPPYRIAQLLSDSYESGNESQSNIYNEKLVYVRHGEEQNSTQLMLRATLHGPAEVLHQAHSFVDTPAFSPDGRTLLVSEQTIYQQTKCAQLRRIDLTTQTSQALLPCQKNRFRFARWRTSREIIYGQEDNHRHITLWRHQLVPGAKAQRLRLPKEIQQVAAFSNQADQLFISGKDINNTAQLWHIRYEGIHPELVKQIALSYDPFDASQPLVLPDETLVQSIRDQLHFYPPDNAPYSLTLHGSGQLNLSAVTHTGELLLSRAAQANQIMRHIKQGEKWASTPVALGNPAHNLALFQPNGEAVAFLSVRSGKQQLWVWHDRALTQLTKGAEVLSFVWHHEGHSLYALTQDALLSVDLSGYTIPLKTDILPSILMQSDEDAQGHFLLTAHDNSVSLFRPQQSTNHTLLEGPIHWAQYTRQGNLLFATSDHPHLMQWSNGTSTPVSDIQHIHLQWRFFYHHGVLLLPDKQGVIWQYDPVTMESISLTKPNSDFQLLSDAFSAPLKVLDLTNQAPSSTLLRLKLAKSNH</sequence>
<feature type="transmembrane region" description="Helical" evidence="3">
    <location>
        <begin position="108"/>
        <end position="126"/>
    </location>
</feature>
<dbReference type="SUPFAM" id="SSF46894">
    <property type="entry name" value="C-terminal effector domain of the bipartite response regulators"/>
    <property type="match status" value="1"/>
</dbReference>
<dbReference type="OrthoDB" id="5693682at2"/>
<dbReference type="SUPFAM" id="SSF101908">
    <property type="entry name" value="Putative isomerase YbhE"/>
    <property type="match status" value="1"/>
</dbReference>
<name>A0A5S3X112_9GAMM</name>
<feature type="domain" description="OmpR/PhoB-type" evidence="4">
    <location>
        <begin position="1"/>
        <end position="96"/>
    </location>
</feature>
<dbReference type="InterPro" id="IPR016032">
    <property type="entry name" value="Sig_transdc_resp-reg_C-effctor"/>
</dbReference>
<dbReference type="Gene3D" id="1.10.10.10">
    <property type="entry name" value="Winged helix-like DNA-binding domain superfamily/Winged helix DNA-binding domain"/>
    <property type="match status" value="1"/>
</dbReference>
<dbReference type="GO" id="GO:0006355">
    <property type="term" value="P:regulation of DNA-templated transcription"/>
    <property type="evidence" value="ECO:0007669"/>
    <property type="project" value="InterPro"/>
</dbReference>
<dbReference type="Gene3D" id="2.120.10.30">
    <property type="entry name" value="TolB, C-terminal domain"/>
    <property type="match status" value="1"/>
</dbReference>
<dbReference type="Proteomes" id="UP000306719">
    <property type="component" value="Unassembled WGS sequence"/>
</dbReference>
<proteinExistence type="predicted"/>
<gene>
    <name evidence="5" type="ORF">CWB98_13800</name>
</gene>
<dbReference type="RefSeq" id="WP_138545368.1">
    <property type="nucleotide sequence ID" value="NZ_PNCJ01000017.1"/>
</dbReference>
<evidence type="ECO:0000313" key="6">
    <source>
        <dbReference type="Proteomes" id="UP000306719"/>
    </source>
</evidence>
<evidence type="ECO:0000313" key="5">
    <source>
        <dbReference type="EMBL" id="TMP36693.1"/>
    </source>
</evidence>
<evidence type="ECO:0000256" key="3">
    <source>
        <dbReference type="SAM" id="Phobius"/>
    </source>
</evidence>
<dbReference type="GO" id="GO:0003677">
    <property type="term" value="F:DNA binding"/>
    <property type="evidence" value="ECO:0007669"/>
    <property type="project" value="UniProtKB-UniRule"/>
</dbReference>
<keyword evidence="1 2" id="KW-0238">DNA-binding</keyword>
<dbReference type="GO" id="GO:0000160">
    <property type="term" value="P:phosphorelay signal transduction system"/>
    <property type="evidence" value="ECO:0007669"/>
    <property type="project" value="InterPro"/>
</dbReference>
<dbReference type="AlphaFoldDB" id="A0A5S3X112"/>
<dbReference type="Pfam" id="PF00486">
    <property type="entry name" value="Trans_reg_C"/>
    <property type="match status" value="1"/>
</dbReference>
<dbReference type="InterPro" id="IPR036388">
    <property type="entry name" value="WH-like_DNA-bd_sf"/>
</dbReference>
<dbReference type="InterPro" id="IPR001867">
    <property type="entry name" value="OmpR/PhoB-type_DNA-bd"/>
</dbReference>
<keyword evidence="3" id="KW-0472">Membrane</keyword>
<feature type="DNA-binding region" description="OmpR/PhoB-type" evidence="2">
    <location>
        <begin position="1"/>
        <end position="96"/>
    </location>
</feature>
<dbReference type="InterPro" id="IPR011042">
    <property type="entry name" value="6-blade_b-propeller_TolB-like"/>
</dbReference>
<protein>
    <recommendedName>
        <fullName evidence="4">OmpR/PhoB-type domain-containing protein</fullName>
    </recommendedName>
</protein>
<reference evidence="6" key="2">
    <citation type="submission" date="2019-06" db="EMBL/GenBank/DDBJ databases">
        <title>Co-occurence of chitin degradation, pigmentation and bioactivity in marine Pseudoalteromonas.</title>
        <authorList>
            <person name="Sonnenschein E.C."/>
            <person name="Bech P.K."/>
        </authorList>
    </citation>
    <scope>NUCLEOTIDE SEQUENCE [LARGE SCALE GENOMIC DNA]</scope>
    <source>
        <strain evidence="6">S2599</strain>
    </source>
</reference>
<comment type="caution">
    <text evidence="5">The sequence shown here is derived from an EMBL/GenBank/DDBJ whole genome shotgun (WGS) entry which is preliminary data.</text>
</comment>
<dbReference type="CDD" id="cd00383">
    <property type="entry name" value="trans_reg_C"/>
    <property type="match status" value="1"/>
</dbReference>
<evidence type="ECO:0000259" key="4">
    <source>
        <dbReference type="PROSITE" id="PS51755"/>
    </source>
</evidence>
<dbReference type="SUPFAM" id="SSF82171">
    <property type="entry name" value="DPP6 N-terminal domain-like"/>
    <property type="match status" value="1"/>
</dbReference>
<evidence type="ECO:0000256" key="2">
    <source>
        <dbReference type="PROSITE-ProRule" id="PRU01091"/>
    </source>
</evidence>
<dbReference type="SMART" id="SM00862">
    <property type="entry name" value="Trans_reg_C"/>
    <property type="match status" value="1"/>
</dbReference>